<protein>
    <submittedName>
        <fullName evidence="1">Uncharacterized protein</fullName>
    </submittedName>
</protein>
<keyword evidence="2" id="KW-1185">Reference proteome</keyword>
<sequence length="145" mass="16127">MANYTNCRAALVSSDIEKSWATIMRDLPEDSSAAANELQSWIESVRDETVHLIDDISSLDSSSLHLALRLVELRSQWAMLNTRLNFKMMKGEPYDTPMAFRGSLLTTVTEVIENALPQDDIDVITRFLGNPVKSDVVELGVVKAA</sequence>
<accession>A0A518EPY3</accession>
<dbReference type="AlphaFoldDB" id="A0A518EPY3"/>
<proteinExistence type="predicted"/>
<dbReference type="EMBL" id="CP036434">
    <property type="protein sequence ID" value="QDV06146.1"/>
    <property type="molecule type" value="Genomic_DNA"/>
</dbReference>
<evidence type="ECO:0000313" key="2">
    <source>
        <dbReference type="Proteomes" id="UP000320390"/>
    </source>
</evidence>
<name>A0A518EPY3_9BACT</name>
<reference evidence="1 2" key="1">
    <citation type="submission" date="2019-02" db="EMBL/GenBank/DDBJ databases">
        <title>Deep-cultivation of Planctomycetes and their phenomic and genomic characterization uncovers novel biology.</title>
        <authorList>
            <person name="Wiegand S."/>
            <person name="Jogler M."/>
            <person name="Boedeker C."/>
            <person name="Pinto D."/>
            <person name="Vollmers J."/>
            <person name="Rivas-Marin E."/>
            <person name="Kohn T."/>
            <person name="Peeters S.H."/>
            <person name="Heuer A."/>
            <person name="Rast P."/>
            <person name="Oberbeckmann S."/>
            <person name="Bunk B."/>
            <person name="Jeske O."/>
            <person name="Meyerdierks A."/>
            <person name="Storesund J.E."/>
            <person name="Kallscheuer N."/>
            <person name="Luecker S."/>
            <person name="Lage O.M."/>
            <person name="Pohl T."/>
            <person name="Merkel B.J."/>
            <person name="Hornburger P."/>
            <person name="Mueller R.-W."/>
            <person name="Bruemmer F."/>
            <person name="Labrenz M."/>
            <person name="Spormann A.M."/>
            <person name="Op den Camp H."/>
            <person name="Overmann J."/>
            <person name="Amann R."/>
            <person name="Jetten M.S.M."/>
            <person name="Mascher T."/>
            <person name="Medema M.H."/>
            <person name="Devos D.P."/>
            <person name="Kaster A.-K."/>
            <person name="Ovreas L."/>
            <person name="Rohde M."/>
            <person name="Galperin M.Y."/>
            <person name="Jogler C."/>
        </authorList>
    </citation>
    <scope>NUCLEOTIDE SEQUENCE [LARGE SCALE GENOMIC DNA]</scope>
    <source>
        <strain evidence="1 2">Poly30</strain>
    </source>
</reference>
<dbReference type="Proteomes" id="UP000320390">
    <property type="component" value="Chromosome"/>
</dbReference>
<organism evidence="1 2">
    <name type="scientific">Saltatorellus ferox</name>
    <dbReference type="NCBI Taxonomy" id="2528018"/>
    <lineage>
        <taxon>Bacteria</taxon>
        <taxon>Pseudomonadati</taxon>
        <taxon>Planctomycetota</taxon>
        <taxon>Planctomycetia</taxon>
        <taxon>Planctomycetia incertae sedis</taxon>
        <taxon>Saltatorellus</taxon>
    </lineage>
</organism>
<dbReference type="RefSeq" id="WP_145196093.1">
    <property type="nucleotide sequence ID" value="NZ_CP036434.1"/>
</dbReference>
<evidence type="ECO:0000313" key="1">
    <source>
        <dbReference type="EMBL" id="QDV06146.1"/>
    </source>
</evidence>
<gene>
    <name evidence="1" type="ORF">Poly30_16510</name>
</gene>